<sequence>MNTARLGPNQRMALKLLAASAEGMTRAELQASLHITDLRSVQAMLKSLLGRGLIHISAWRYESAGASCPACRVFAAGKGEDAKKPEPMGAIQRKHRYVEKVGRELFRQADAARSRGASRLVIDGEVVWQRGDGFGLRSGGIKPARLAA</sequence>
<evidence type="ECO:0000313" key="1">
    <source>
        <dbReference type="EMBL" id="NDV11641.1"/>
    </source>
</evidence>
<comment type="caution">
    <text evidence="1">The sequence shown here is derived from an EMBL/GenBank/DDBJ whole genome shotgun (WGS) entry which is preliminary data.</text>
</comment>
<protein>
    <submittedName>
        <fullName evidence="1">Uncharacterized protein</fullName>
    </submittedName>
</protein>
<proteinExistence type="predicted"/>
<accession>A0A6B2KNI1</accession>
<reference evidence="1 2" key="1">
    <citation type="submission" date="2020-02" db="EMBL/GenBank/DDBJ databases">
        <authorList>
            <person name="Yang Z."/>
        </authorList>
    </citation>
    <scope>NUCLEOTIDE SEQUENCE [LARGE SCALE GENOMIC DNA]</scope>
    <source>
        <strain evidence="1 2">HX-7-9</strain>
    </source>
</reference>
<dbReference type="RefSeq" id="WP_163314911.1">
    <property type="nucleotide sequence ID" value="NZ_JAAGAA010000002.1"/>
</dbReference>
<keyword evidence="2" id="KW-1185">Reference proteome</keyword>
<dbReference type="Proteomes" id="UP000482578">
    <property type="component" value="Unassembled WGS sequence"/>
</dbReference>
<organism evidence="1 2">
    <name type="scientific">Crenobacter caeni</name>
    <dbReference type="NCBI Taxonomy" id="2705474"/>
    <lineage>
        <taxon>Bacteria</taxon>
        <taxon>Pseudomonadati</taxon>
        <taxon>Pseudomonadota</taxon>
        <taxon>Betaproteobacteria</taxon>
        <taxon>Neisseriales</taxon>
        <taxon>Neisseriaceae</taxon>
        <taxon>Crenobacter</taxon>
    </lineage>
</organism>
<evidence type="ECO:0000313" key="2">
    <source>
        <dbReference type="Proteomes" id="UP000482578"/>
    </source>
</evidence>
<dbReference type="EMBL" id="JAAGAA010000002">
    <property type="protein sequence ID" value="NDV11641.1"/>
    <property type="molecule type" value="Genomic_DNA"/>
</dbReference>
<gene>
    <name evidence="1" type="ORF">GZH52_02365</name>
</gene>
<dbReference type="AlphaFoldDB" id="A0A6B2KNI1"/>
<name>A0A6B2KNI1_9NEIS</name>